<keyword evidence="3" id="KW-1185">Reference proteome</keyword>
<evidence type="ECO:0000313" key="2">
    <source>
        <dbReference type="EMBL" id="MBB4688262.1"/>
    </source>
</evidence>
<feature type="compositionally biased region" description="Low complexity" evidence="1">
    <location>
        <begin position="88"/>
        <end position="97"/>
    </location>
</feature>
<evidence type="ECO:0000256" key="1">
    <source>
        <dbReference type="SAM" id="MobiDB-lite"/>
    </source>
</evidence>
<accession>A0A840J4C0</accession>
<proteinExistence type="predicted"/>
<feature type="region of interest" description="Disordered" evidence="1">
    <location>
        <begin position="85"/>
        <end position="107"/>
    </location>
</feature>
<dbReference type="EMBL" id="JACHMG010000001">
    <property type="protein sequence ID" value="MBB4688262.1"/>
    <property type="molecule type" value="Genomic_DNA"/>
</dbReference>
<sequence>MRTPLLPETGAAERPAGIVGHHVLACFQPGDQLAEPLVARRGDPAPQPEEFLDVRWLAPFGALAEHQPGPAFLGLQMHQPLAQHADRVGPGQRGQQGDPRRHLRRPDLGIGQGVREQELELPFAVGGEPVGHPVRARVARFDVDLRQQLFGGHLLQRVVDRARLDVRPLVGRPGEQLAAHLVAVRPAGHAHHSEHEQTRCGHRSPFADHCATAWTASVG</sequence>
<dbReference type="AlphaFoldDB" id="A0A840J4C0"/>
<reference evidence="2 3" key="1">
    <citation type="submission" date="2020-08" db="EMBL/GenBank/DDBJ databases">
        <title>Sequencing the genomes of 1000 actinobacteria strains.</title>
        <authorList>
            <person name="Klenk H.-P."/>
        </authorList>
    </citation>
    <scope>NUCLEOTIDE SEQUENCE [LARGE SCALE GENOMIC DNA]</scope>
    <source>
        <strain evidence="2 3">DSM 45859</strain>
    </source>
</reference>
<protein>
    <submittedName>
        <fullName evidence="2">Uncharacterized protein</fullName>
    </submittedName>
</protein>
<name>A0A840J4C0_9PSEU</name>
<comment type="caution">
    <text evidence="2">The sequence shown here is derived from an EMBL/GenBank/DDBJ whole genome shotgun (WGS) entry which is preliminary data.</text>
</comment>
<organism evidence="2 3">
    <name type="scientific">Amycolatopsis jiangsuensis</name>
    <dbReference type="NCBI Taxonomy" id="1181879"/>
    <lineage>
        <taxon>Bacteria</taxon>
        <taxon>Bacillati</taxon>
        <taxon>Actinomycetota</taxon>
        <taxon>Actinomycetes</taxon>
        <taxon>Pseudonocardiales</taxon>
        <taxon>Pseudonocardiaceae</taxon>
        <taxon>Amycolatopsis</taxon>
    </lineage>
</organism>
<gene>
    <name evidence="2" type="ORF">BJY18_005747</name>
</gene>
<evidence type="ECO:0000313" key="3">
    <source>
        <dbReference type="Proteomes" id="UP000581769"/>
    </source>
</evidence>
<dbReference type="Proteomes" id="UP000581769">
    <property type="component" value="Unassembled WGS sequence"/>
</dbReference>